<evidence type="ECO:0000313" key="2">
    <source>
        <dbReference type="Proteomes" id="UP000825123"/>
    </source>
</evidence>
<protein>
    <submittedName>
        <fullName evidence="1">Uncharacterized protein</fullName>
    </submittedName>
</protein>
<dbReference type="EMBL" id="AP024597">
    <property type="protein sequence ID" value="BCU71101.1"/>
    <property type="molecule type" value="Genomic_DNA"/>
</dbReference>
<dbReference type="KEGG" id="csty:KN1_23980"/>
<evidence type="ECO:0000313" key="1">
    <source>
        <dbReference type="EMBL" id="BCU71101.1"/>
    </source>
</evidence>
<gene>
    <name evidence="1" type="ORF">KN1_23980</name>
</gene>
<dbReference type="RefSeq" id="WP_221287857.1">
    <property type="nucleotide sequence ID" value="NZ_AP024597.1"/>
</dbReference>
<keyword evidence="2" id="KW-1185">Reference proteome</keyword>
<sequence length="60" mass="6902">MTKRVKSMENVVQIEPICEEIYRYPEIRVAYEIVCGAGPSPSWTDLYSSCSGIRDFEILK</sequence>
<dbReference type="Proteomes" id="UP000825123">
    <property type="component" value="Chromosome"/>
</dbReference>
<accession>A0A8D5ZJX3</accession>
<reference evidence="1 2" key="1">
    <citation type="submission" date="2021-04" db="EMBL/GenBank/DDBJ databases">
        <title>Complete genome sequence of Stygiolobus sp. KN-1.</title>
        <authorList>
            <person name="Nakamura K."/>
            <person name="Sakai H."/>
            <person name="Kurosawa N."/>
        </authorList>
    </citation>
    <scope>NUCLEOTIDE SEQUENCE [LARGE SCALE GENOMIC DNA]</scope>
    <source>
        <strain evidence="1 2">KN-1</strain>
    </source>
</reference>
<name>A0A8D5ZJX3_9CREN</name>
<dbReference type="GeneID" id="66164123"/>
<dbReference type="AlphaFoldDB" id="A0A8D5ZJX3"/>
<proteinExistence type="predicted"/>
<organism evidence="1 2">
    <name type="scientific">Stygiolobus caldivivus</name>
    <dbReference type="NCBI Taxonomy" id="2824673"/>
    <lineage>
        <taxon>Archaea</taxon>
        <taxon>Thermoproteota</taxon>
        <taxon>Thermoprotei</taxon>
        <taxon>Sulfolobales</taxon>
        <taxon>Sulfolobaceae</taxon>
        <taxon>Stygiolobus</taxon>
    </lineage>
</organism>